<dbReference type="AlphaFoldDB" id="A0A380K1B4"/>
<dbReference type="GO" id="GO:0004803">
    <property type="term" value="F:transposase activity"/>
    <property type="evidence" value="ECO:0007669"/>
    <property type="project" value="TreeGrafter"/>
</dbReference>
<sequence length="152" mass="17650">MEQCSLIFFEKLDKAVKSNVRRHSVDTFVHEYKEEQPTETIPSTKTLYRYIAACFISIKPIDLPKMVSIRKRSKYKTTVNKKPLGKFIEERPETINNRSEFGHWEIDLVLGQKTKGEAVIMTLVERQTRFALACKLPNKQAETINEVVKTLC</sequence>
<evidence type="ECO:0000313" key="2">
    <source>
        <dbReference type="Proteomes" id="UP000254510"/>
    </source>
</evidence>
<dbReference type="InterPro" id="IPR051917">
    <property type="entry name" value="Transposase-Integrase"/>
</dbReference>
<dbReference type="PANTHER" id="PTHR10948:SF23">
    <property type="entry name" value="TRANSPOSASE INSI FOR INSERTION SEQUENCE ELEMENT IS30A-RELATED"/>
    <property type="match status" value="1"/>
</dbReference>
<dbReference type="GO" id="GO:0032196">
    <property type="term" value="P:transposition"/>
    <property type="evidence" value="ECO:0007669"/>
    <property type="project" value="TreeGrafter"/>
</dbReference>
<dbReference type="PANTHER" id="PTHR10948">
    <property type="entry name" value="TRANSPOSASE"/>
    <property type="match status" value="1"/>
</dbReference>
<gene>
    <name evidence="1" type="ORF">NCTC13767_00813</name>
</gene>
<dbReference type="InterPro" id="IPR053392">
    <property type="entry name" value="Transposase_IS30-like"/>
</dbReference>
<dbReference type="NCBIfam" id="NF033563">
    <property type="entry name" value="transpos_IS30"/>
    <property type="match status" value="1"/>
</dbReference>
<evidence type="ECO:0000313" key="1">
    <source>
        <dbReference type="EMBL" id="SUN58856.1"/>
    </source>
</evidence>
<dbReference type="GO" id="GO:0005829">
    <property type="term" value="C:cytosol"/>
    <property type="evidence" value="ECO:0007669"/>
    <property type="project" value="TreeGrafter"/>
</dbReference>
<reference evidence="1 2" key="1">
    <citation type="submission" date="2018-06" db="EMBL/GenBank/DDBJ databases">
        <authorList>
            <consortium name="Pathogen Informatics"/>
            <person name="Doyle S."/>
        </authorList>
    </citation>
    <scope>NUCLEOTIDE SEQUENCE [LARGE SCALE GENOMIC DNA]</scope>
    <source>
        <strain evidence="1 2">NCTC13767</strain>
    </source>
</reference>
<dbReference type="Proteomes" id="UP000254510">
    <property type="component" value="Unassembled WGS sequence"/>
</dbReference>
<name>A0A380K1B4_9STRE</name>
<accession>A0A380K1B4</accession>
<dbReference type="EMBL" id="UHFM01000006">
    <property type="protein sequence ID" value="SUN58856.1"/>
    <property type="molecule type" value="Genomic_DNA"/>
</dbReference>
<organism evidence="1 2">
    <name type="scientific">Streptococcus gallolyticus</name>
    <dbReference type="NCBI Taxonomy" id="315405"/>
    <lineage>
        <taxon>Bacteria</taxon>
        <taxon>Bacillati</taxon>
        <taxon>Bacillota</taxon>
        <taxon>Bacilli</taxon>
        <taxon>Lactobacillales</taxon>
        <taxon>Streptococcaceae</taxon>
        <taxon>Streptococcus</taxon>
    </lineage>
</organism>
<protein>
    <submittedName>
        <fullName evidence="1">ISSag3, transposase</fullName>
    </submittedName>
</protein>
<proteinExistence type="predicted"/>